<comment type="caution">
    <text evidence="2">The sequence shown here is derived from an EMBL/GenBank/DDBJ whole genome shotgun (WGS) entry which is preliminary data.</text>
</comment>
<dbReference type="EMBL" id="JANPWB010000015">
    <property type="protein sequence ID" value="KAJ1087659.1"/>
    <property type="molecule type" value="Genomic_DNA"/>
</dbReference>
<accession>A0AAV7LAU0</accession>
<organism evidence="2 3">
    <name type="scientific">Pleurodeles waltl</name>
    <name type="common">Iberian ribbed newt</name>
    <dbReference type="NCBI Taxonomy" id="8319"/>
    <lineage>
        <taxon>Eukaryota</taxon>
        <taxon>Metazoa</taxon>
        <taxon>Chordata</taxon>
        <taxon>Craniata</taxon>
        <taxon>Vertebrata</taxon>
        <taxon>Euteleostomi</taxon>
        <taxon>Amphibia</taxon>
        <taxon>Batrachia</taxon>
        <taxon>Caudata</taxon>
        <taxon>Salamandroidea</taxon>
        <taxon>Salamandridae</taxon>
        <taxon>Pleurodelinae</taxon>
        <taxon>Pleurodeles</taxon>
    </lineage>
</organism>
<name>A0AAV7LAU0_PLEWA</name>
<keyword evidence="3" id="KW-1185">Reference proteome</keyword>
<evidence type="ECO:0000313" key="2">
    <source>
        <dbReference type="EMBL" id="KAJ1087659.1"/>
    </source>
</evidence>
<evidence type="ECO:0000256" key="1">
    <source>
        <dbReference type="SAM" id="Coils"/>
    </source>
</evidence>
<evidence type="ECO:0000313" key="3">
    <source>
        <dbReference type="Proteomes" id="UP001066276"/>
    </source>
</evidence>
<proteinExistence type="predicted"/>
<dbReference type="AlphaFoldDB" id="A0AAV7LAU0"/>
<reference evidence="2" key="1">
    <citation type="journal article" date="2022" name="bioRxiv">
        <title>Sequencing and chromosome-scale assembly of the giantPleurodeles waltlgenome.</title>
        <authorList>
            <person name="Brown T."/>
            <person name="Elewa A."/>
            <person name="Iarovenko S."/>
            <person name="Subramanian E."/>
            <person name="Araus A.J."/>
            <person name="Petzold A."/>
            <person name="Susuki M."/>
            <person name="Suzuki K.-i.T."/>
            <person name="Hayashi T."/>
            <person name="Toyoda A."/>
            <person name="Oliveira C."/>
            <person name="Osipova E."/>
            <person name="Leigh N.D."/>
            <person name="Simon A."/>
            <person name="Yun M.H."/>
        </authorList>
    </citation>
    <scope>NUCLEOTIDE SEQUENCE</scope>
    <source>
        <strain evidence="2">20211129_DDA</strain>
        <tissue evidence="2">Liver</tissue>
    </source>
</reference>
<feature type="coiled-coil region" evidence="1">
    <location>
        <begin position="42"/>
        <end position="90"/>
    </location>
</feature>
<keyword evidence="1" id="KW-0175">Coiled coil</keyword>
<protein>
    <submittedName>
        <fullName evidence="2">Uncharacterized protein</fullName>
    </submittedName>
</protein>
<gene>
    <name evidence="2" type="ORF">NDU88_000826</name>
</gene>
<dbReference type="Proteomes" id="UP001066276">
    <property type="component" value="Chromosome 11"/>
</dbReference>
<sequence>MTRSPRRLSRRITWLSNWENGHGKGKMDQPQAQPHTLLETILKELRELKDMQRKETAAINERLDKIEEAMGQILSRLQDLEQRVSDLEDCFLVWNTELGKIQKLSNSQNKMEN</sequence>